<dbReference type="InterPro" id="IPR011060">
    <property type="entry name" value="RibuloseP-bd_barrel"/>
</dbReference>
<keyword evidence="5 6" id="KW-0119">Carbohydrate metabolism</keyword>
<dbReference type="CDD" id="cd04729">
    <property type="entry name" value="NanE"/>
    <property type="match status" value="1"/>
</dbReference>
<comment type="catalytic activity">
    <reaction evidence="1 6">
        <text>an N-acyl-D-glucosamine 6-phosphate = an N-acyl-D-mannosamine 6-phosphate</text>
        <dbReference type="Rhea" id="RHEA:23932"/>
        <dbReference type="ChEBI" id="CHEBI:57599"/>
        <dbReference type="ChEBI" id="CHEBI:57666"/>
        <dbReference type="EC" id="5.1.3.9"/>
    </reaction>
</comment>
<gene>
    <name evidence="6 7" type="primary">nanE</name>
    <name evidence="7" type="ORF">NCTC13098_00647</name>
</gene>
<dbReference type="InterPro" id="IPR013785">
    <property type="entry name" value="Aldolase_TIM"/>
</dbReference>
<comment type="pathway">
    <text evidence="3 6">Amino-sugar metabolism; N-acetylneuraminate degradation; D-fructose 6-phosphate from N-acetylneuraminate: step 3/5.</text>
</comment>
<evidence type="ECO:0000313" key="7">
    <source>
        <dbReference type="EMBL" id="VDR24361.1"/>
    </source>
</evidence>
<dbReference type="InterPro" id="IPR007260">
    <property type="entry name" value="NanE"/>
</dbReference>
<evidence type="ECO:0000256" key="4">
    <source>
        <dbReference type="ARBA" id="ARBA00023235"/>
    </source>
</evidence>
<dbReference type="KEGG" id="rtg:NCTC13098_00647"/>
<evidence type="ECO:0000256" key="2">
    <source>
        <dbReference type="ARBA" id="ARBA00002147"/>
    </source>
</evidence>
<dbReference type="EMBL" id="LR131271">
    <property type="protein sequence ID" value="VDR24361.1"/>
    <property type="molecule type" value="Genomic_DNA"/>
</dbReference>
<dbReference type="Proteomes" id="UP000274346">
    <property type="component" value="Chromosome"/>
</dbReference>
<sequence>MSLLELLDTRISANGGLIVSCQPVPGSPLDTPPIVAAMALAAERAGAVALRIEGVENLRATRAAVTIPIIGILKRDLTDSAVRITPFLEDVDALAQAGADIIAIDGTDRPRPVPVAALLAKIHQRNKLAMTDCSSPEDGLFCRRLGAEIIGTTLSGYTGGETPQEPDLALVRTLHAAGCRVIAEGRYNTPEQAGEAMRNGAWAVTVGSAITRLEHICEWYNAALKRRHHEHAGDRYRRDEAGCGAGGR</sequence>
<dbReference type="GO" id="GO:0047465">
    <property type="term" value="F:N-acylglucosamine-6-phosphate 2-epimerase activity"/>
    <property type="evidence" value="ECO:0007669"/>
    <property type="project" value="UniProtKB-EC"/>
</dbReference>
<comment type="similarity">
    <text evidence="6">Belongs to the NanE family.</text>
</comment>
<dbReference type="EC" id="5.1.3.9" evidence="6"/>
<dbReference type="GO" id="GO:0019262">
    <property type="term" value="P:N-acetylneuraminate catabolic process"/>
    <property type="evidence" value="ECO:0007669"/>
    <property type="project" value="UniProtKB-UniRule"/>
</dbReference>
<reference evidence="7 8" key="1">
    <citation type="submission" date="2018-12" db="EMBL/GenBank/DDBJ databases">
        <authorList>
            <consortium name="Pathogen Informatics"/>
        </authorList>
    </citation>
    <scope>NUCLEOTIDE SEQUENCE [LARGE SCALE GENOMIC DNA]</scope>
    <source>
        <strain evidence="7 8">NCTC13098</strain>
    </source>
</reference>
<protein>
    <recommendedName>
        <fullName evidence="6">Putative N-acetylmannosamine-6-phosphate 2-epimerase</fullName>
        <ecNumber evidence="6">5.1.3.9</ecNumber>
    </recommendedName>
    <alternativeName>
        <fullName evidence="6">ManNAc-6-P epimerase</fullName>
    </alternativeName>
</protein>
<dbReference type="Gene3D" id="3.20.20.70">
    <property type="entry name" value="Aldolase class I"/>
    <property type="match status" value="1"/>
</dbReference>
<proteinExistence type="inferred from homology"/>
<evidence type="ECO:0000256" key="1">
    <source>
        <dbReference type="ARBA" id="ARBA00000056"/>
    </source>
</evidence>
<name>A0A3P8KEL4_RAOTE</name>
<dbReference type="NCBIfam" id="NF002231">
    <property type="entry name" value="PRK01130.1"/>
    <property type="match status" value="1"/>
</dbReference>
<dbReference type="PANTHER" id="PTHR36204">
    <property type="entry name" value="N-ACETYLMANNOSAMINE-6-PHOSPHATE 2-EPIMERASE-RELATED"/>
    <property type="match status" value="1"/>
</dbReference>
<evidence type="ECO:0000256" key="5">
    <source>
        <dbReference type="ARBA" id="ARBA00023277"/>
    </source>
</evidence>
<dbReference type="GO" id="GO:0005829">
    <property type="term" value="C:cytosol"/>
    <property type="evidence" value="ECO:0007669"/>
    <property type="project" value="TreeGrafter"/>
</dbReference>
<evidence type="ECO:0000256" key="6">
    <source>
        <dbReference type="HAMAP-Rule" id="MF_01235"/>
    </source>
</evidence>
<dbReference type="Pfam" id="PF04131">
    <property type="entry name" value="NanE"/>
    <property type="match status" value="1"/>
</dbReference>
<accession>A0A3P8KEL4</accession>
<keyword evidence="4 6" id="KW-0413">Isomerase</keyword>
<dbReference type="PANTHER" id="PTHR36204:SF1">
    <property type="entry name" value="N-ACETYLMANNOSAMINE-6-PHOSPHATE 2-EPIMERASE-RELATED"/>
    <property type="match status" value="1"/>
</dbReference>
<dbReference type="SUPFAM" id="SSF51366">
    <property type="entry name" value="Ribulose-phoshate binding barrel"/>
    <property type="match status" value="1"/>
</dbReference>
<evidence type="ECO:0000313" key="8">
    <source>
        <dbReference type="Proteomes" id="UP000274346"/>
    </source>
</evidence>
<dbReference type="HAMAP" id="MF_01235">
    <property type="entry name" value="ManNAc6P_epimer"/>
    <property type="match status" value="1"/>
</dbReference>
<dbReference type="GO" id="GO:0006053">
    <property type="term" value="P:N-acetylmannosamine catabolic process"/>
    <property type="evidence" value="ECO:0007669"/>
    <property type="project" value="TreeGrafter"/>
</dbReference>
<dbReference type="FunFam" id="3.20.20.70:FF:000035">
    <property type="entry name" value="Putative N-acetylmannosamine-6-phosphate 2-epimerase"/>
    <property type="match status" value="1"/>
</dbReference>
<dbReference type="GO" id="GO:0005975">
    <property type="term" value="P:carbohydrate metabolic process"/>
    <property type="evidence" value="ECO:0007669"/>
    <property type="project" value="UniProtKB-UniRule"/>
</dbReference>
<evidence type="ECO:0000256" key="3">
    <source>
        <dbReference type="ARBA" id="ARBA00005081"/>
    </source>
</evidence>
<comment type="function">
    <text evidence="2 6">Converts N-acetylmannosamine-6-phosphate (ManNAc-6-P) to N-acetylglucosamine-6-phosphate (GlcNAc-6-P).</text>
</comment>
<dbReference type="UniPathway" id="UPA00629">
    <property type="reaction ID" value="UER00682"/>
</dbReference>
<organism evidence="7 8">
    <name type="scientific">Raoultella terrigena</name>
    <name type="common">Klebsiella terrigena</name>
    <dbReference type="NCBI Taxonomy" id="577"/>
    <lineage>
        <taxon>Bacteria</taxon>
        <taxon>Pseudomonadati</taxon>
        <taxon>Pseudomonadota</taxon>
        <taxon>Gammaproteobacteria</taxon>
        <taxon>Enterobacterales</taxon>
        <taxon>Enterobacteriaceae</taxon>
        <taxon>Klebsiella/Raoultella group</taxon>
        <taxon>Raoultella</taxon>
    </lineage>
</organism>
<dbReference type="AlphaFoldDB" id="A0A3P8KEL4"/>